<dbReference type="OrthoDB" id="2734547at2759"/>
<comment type="caution">
    <text evidence="1">The sequence shown here is derived from an EMBL/GenBank/DDBJ whole genome shotgun (WGS) entry which is preliminary data.</text>
</comment>
<dbReference type="SUPFAM" id="SSF52047">
    <property type="entry name" value="RNI-like"/>
    <property type="match status" value="1"/>
</dbReference>
<dbReference type="Proteomes" id="UP000308730">
    <property type="component" value="Unassembled WGS sequence"/>
</dbReference>
<dbReference type="AlphaFoldDB" id="A0A4S4N1X7"/>
<organism evidence="1 2">
    <name type="scientific">Antrodiella citrinella</name>
    <dbReference type="NCBI Taxonomy" id="2447956"/>
    <lineage>
        <taxon>Eukaryota</taxon>
        <taxon>Fungi</taxon>
        <taxon>Dikarya</taxon>
        <taxon>Basidiomycota</taxon>
        <taxon>Agaricomycotina</taxon>
        <taxon>Agaricomycetes</taxon>
        <taxon>Polyporales</taxon>
        <taxon>Steccherinaceae</taxon>
        <taxon>Antrodiella</taxon>
    </lineage>
</organism>
<evidence type="ECO:0000313" key="2">
    <source>
        <dbReference type="Proteomes" id="UP000308730"/>
    </source>
</evidence>
<proteinExistence type="predicted"/>
<sequence>MAQFKALLESDPEVGTFVYDLVLGEHQVGFYRELPEECVRFDSGDSIPCVLASFTQLKAFSLHSPLLSGVYGNRLSGIYGNHLGQPPPPPLEALDFISVPKHVALLLCSSLRDAPDSTLRSFSTIVSDDQDTNASAMHVFSFFGDSLTELSITFDVYSGLQALFETSSFTMQDCTNLRVIHLKVHIHGMCDITNHDLRGIPTILGQISSPHLEEITLSILADPMSDYHGLDSECGVRGLSLTTFAGLAELDWDAINNALTREGMSSLRTLTVVARGPKDPLHGHLATWLPMWKTVSLYSVETSNDL</sequence>
<reference evidence="1 2" key="1">
    <citation type="submission" date="2019-02" db="EMBL/GenBank/DDBJ databases">
        <title>Genome sequencing of the rare red list fungi Antrodiella citrinella (Flaviporus citrinellus).</title>
        <authorList>
            <person name="Buettner E."/>
            <person name="Kellner H."/>
        </authorList>
    </citation>
    <scope>NUCLEOTIDE SEQUENCE [LARGE SCALE GENOMIC DNA]</scope>
    <source>
        <strain evidence="1 2">DSM 108506</strain>
    </source>
</reference>
<dbReference type="EMBL" id="SGPM01000013">
    <property type="protein sequence ID" value="THH32929.1"/>
    <property type="molecule type" value="Genomic_DNA"/>
</dbReference>
<evidence type="ECO:0000313" key="1">
    <source>
        <dbReference type="EMBL" id="THH32929.1"/>
    </source>
</evidence>
<protein>
    <submittedName>
        <fullName evidence="1">Uncharacterized protein</fullName>
    </submittedName>
</protein>
<accession>A0A4S4N1X7</accession>
<keyword evidence="2" id="KW-1185">Reference proteome</keyword>
<name>A0A4S4N1X7_9APHY</name>
<gene>
    <name evidence="1" type="ORF">EUX98_g1234</name>
</gene>